<accession>A0A2S6CCI9</accession>
<dbReference type="EMBL" id="PNEN01000494">
    <property type="protein sequence ID" value="PPJ57445.1"/>
    <property type="molecule type" value="Genomic_DNA"/>
</dbReference>
<sequence>MVSSTGAMDSLAAQFGAQLNILDVEHAARAQINMDELASAFESYRVTADSPPTARHMGPNTKHHQLVVVFPCFDLMPQGADVALEVPCNAEQREPPKKGAFFEHNFPDVMVRLPTRADVVHATIPTFERKNLLESMVERLTLAPGFSTLNVVSYFATDLQITPTYRFQLKTRWVTSSPNPLFEEEVQSIEVSAAEWSEIRTQGAQVSWVKLLESHVNRATDFSYLRVLERAKKHDLQVADFDLFACESLFDSAPLQSVNNVLRIRMSAKGVRRTMIDDEQDIFELPCGHQFMCNETHLMCAMSEEDCLTAKCPQCEQKILHSDTDFVRVAIVHDRRARDYYKREREWWKLATARFKQEVIVSPSSHATRFSIKCKDFRTAIVNARKSFRLPATAMPNEINFAGYPETIVICDRLVQNLSHDFQSMTVMGRSTMGLLINFATQVLKEYTGVQDAADIWTVMPPKYRGFVLAWFYRTLVLAYYMVKKSEQQLGQMAEDLFVEKPDDSIKLGYKLDSAVMGKRRKSMSVHGTFGNVPLEKTRIPYHPQSSDWQKQEQVLM</sequence>
<evidence type="ECO:0000313" key="2">
    <source>
        <dbReference type="Proteomes" id="UP000237631"/>
    </source>
</evidence>
<proteinExistence type="predicted"/>
<organism evidence="1 2">
    <name type="scientific">Cercospora berteroae</name>
    <dbReference type="NCBI Taxonomy" id="357750"/>
    <lineage>
        <taxon>Eukaryota</taxon>
        <taxon>Fungi</taxon>
        <taxon>Dikarya</taxon>
        <taxon>Ascomycota</taxon>
        <taxon>Pezizomycotina</taxon>
        <taxon>Dothideomycetes</taxon>
        <taxon>Dothideomycetidae</taxon>
        <taxon>Mycosphaerellales</taxon>
        <taxon>Mycosphaerellaceae</taxon>
        <taxon>Cercospora</taxon>
    </lineage>
</organism>
<keyword evidence="2" id="KW-1185">Reference proteome</keyword>
<dbReference type="OrthoDB" id="3624222at2759"/>
<gene>
    <name evidence="1" type="ORF">CBER1_04419</name>
</gene>
<reference evidence="2" key="1">
    <citation type="journal article" date="2017" name="bioRxiv">
        <title>Conservation of a gene cluster reveals novel cercosporin biosynthetic mechanisms and extends production to the genus Colletotrichum.</title>
        <authorList>
            <person name="de Jonge R."/>
            <person name="Ebert M.K."/>
            <person name="Huitt-Roehl C.R."/>
            <person name="Pal P."/>
            <person name="Suttle J.C."/>
            <person name="Spanner R.E."/>
            <person name="Neubauer J.D."/>
            <person name="Jurick W.M.II."/>
            <person name="Stott K.A."/>
            <person name="Secor G.A."/>
            <person name="Thomma B.P.H.J."/>
            <person name="Van de Peer Y."/>
            <person name="Townsend C.A."/>
            <person name="Bolton M.D."/>
        </authorList>
    </citation>
    <scope>NUCLEOTIDE SEQUENCE [LARGE SCALE GENOMIC DNA]</scope>
    <source>
        <strain evidence="2">CBS538.71</strain>
    </source>
</reference>
<evidence type="ECO:0000313" key="1">
    <source>
        <dbReference type="EMBL" id="PPJ57445.1"/>
    </source>
</evidence>
<comment type="caution">
    <text evidence="1">The sequence shown here is derived from an EMBL/GenBank/DDBJ whole genome shotgun (WGS) entry which is preliminary data.</text>
</comment>
<dbReference type="AlphaFoldDB" id="A0A2S6CCI9"/>
<name>A0A2S6CCI9_9PEZI</name>
<dbReference type="Proteomes" id="UP000237631">
    <property type="component" value="Unassembled WGS sequence"/>
</dbReference>
<protein>
    <submittedName>
        <fullName evidence="1">Uncharacterized protein</fullName>
    </submittedName>
</protein>